<dbReference type="EMBL" id="BAABKY010000001">
    <property type="protein sequence ID" value="GAA5068020.1"/>
    <property type="molecule type" value="Genomic_DNA"/>
</dbReference>
<protein>
    <recommendedName>
        <fullName evidence="3">DUF4279 domain-containing protein</fullName>
    </recommendedName>
</protein>
<organism evidence="1 2">
    <name type="scientific">Lysobacter panacisoli</name>
    <dbReference type="NCBI Taxonomy" id="1255263"/>
    <lineage>
        <taxon>Bacteria</taxon>
        <taxon>Pseudomonadati</taxon>
        <taxon>Pseudomonadota</taxon>
        <taxon>Gammaproteobacteria</taxon>
        <taxon>Lysobacterales</taxon>
        <taxon>Lysobacteraceae</taxon>
        <taxon>Lysobacter</taxon>
    </lineage>
</organism>
<accession>A0ABP9L222</accession>
<comment type="caution">
    <text evidence="1">The sequence shown here is derived from an EMBL/GenBank/DDBJ whole genome shotgun (WGS) entry which is preliminary data.</text>
</comment>
<evidence type="ECO:0008006" key="3">
    <source>
        <dbReference type="Google" id="ProtNLM"/>
    </source>
</evidence>
<dbReference type="RefSeq" id="WP_158983107.1">
    <property type="nucleotide sequence ID" value="NZ_BAABKY010000001.1"/>
</dbReference>
<keyword evidence="2" id="KW-1185">Reference proteome</keyword>
<evidence type="ECO:0000313" key="1">
    <source>
        <dbReference type="EMBL" id="GAA5068020.1"/>
    </source>
</evidence>
<reference evidence="2" key="1">
    <citation type="journal article" date="2019" name="Int. J. Syst. Evol. Microbiol.">
        <title>The Global Catalogue of Microorganisms (GCM) 10K type strain sequencing project: providing services to taxonomists for standard genome sequencing and annotation.</title>
        <authorList>
            <consortium name="The Broad Institute Genomics Platform"/>
            <consortium name="The Broad Institute Genome Sequencing Center for Infectious Disease"/>
            <person name="Wu L."/>
            <person name="Ma J."/>
        </authorList>
    </citation>
    <scope>NUCLEOTIDE SEQUENCE [LARGE SCALE GENOMIC DNA]</scope>
    <source>
        <strain evidence="2">JCM 19212</strain>
    </source>
</reference>
<evidence type="ECO:0000313" key="2">
    <source>
        <dbReference type="Proteomes" id="UP001501083"/>
    </source>
</evidence>
<proteinExistence type="predicted"/>
<name>A0ABP9L222_9GAMM</name>
<gene>
    <name evidence="1" type="ORF">GCM10025759_03390</name>
</gene>
<sequence length="141" mass="15974">MNPYRYRVTLRAIHPRDDIRPLFDQLGLTPERAWRAGEPRRTPKGTPLDGQYRESYAYTNLTSGSRNWSDEDLQDYLRGVQQRLAMHRETLQTFFVRGGRCGLVIGLSGESNFGFELDPSLSAGLADLKLTLGFDINPGPD</sequence>
<dbReference type="Proteomes" id="UP001501083">
    <property type="component" value="Unassembled WGS sequence"/>
</dbReference>